<dbReference type="Proteomes" id="UP000807025">
    <property type="component" value="Unassembled WGS sequence"/>
</dbReference>
<name>A0A9P6DF33_PLEER</name>
<reference evidence="1" key="1">
    <citation type="submission" date="2020-11" db="EMBL/GenBank/DDBJ databases">
        <authorList>
            <consortium name="DOE Joint Genome Institute"/>
            <person name="Ahrendt S."/>
            <person name="Riley R."/>
            <person name="Andreopoulos W."/>
            <person name="Labutti K."/>
            <person name="Pangilinan J."/>
            <person name="Ruiz-Duenas F.J."/>
            <person name="Barrasa J.M."/>
            <person name="Sanchez-Garcia M."/>
            <person name="Camarero S."/>
            <person name="Miyauchi S."/>
            <person name="Serrano A."/>
            <person name="Linde D."/>
            <person name="Babiker R."/>
            <person name="Drula E."/>
            <person name="Ayuso-Fernandez I."/>
            <person name="Pacheco R."/>
            <person name="Padilla G."/>
            <person name="Ferreira P."/>
            <person name="Barriuso J."/>
            <person name="Kellner H."/>
            <person name="Castanera R."/>
            <person name="Alfaro M."/>
            <person name="Ramirez L."/>
            <person name="Pisabarro A.G."/>
            <person name="Kuo A."/>
            <person name="Tritt A."/>
            <person name="Lipzen A."/>
            <person name="He G."/>
            <person name="Yan M."/>
            <person name="Ng V."/>
            <person name="Cullen D."/>
            <person name="Martin F."/>
            <person name="Rosso M.-N."/>
            <person name="Henrissat B."/>
            <person name="Hibbett D."/>
            <person name="Martinez A.T."/>
            <person name="Grigoriev I.V."/>
        </authorList>
    </citation>
    <scope>NUCLEOTIDE SEQUENCE</scope>
    <source>
        <strain evidence="1">ATCC 90797</strain>
    </source>
</reference>
<evidence type="ECO:0000313" key="1">
    <source>
        <dbReference type="EMBL" id="KAF9493988.1"/>
    </source>
</evidence>
<sequence>MDANTNKKIIELSDEELVQFGFSGTDNKSSTIVFCPCALDLVRLMVEEIKENADVLGSLVKHSESSKSDSHTVVPPHLISEYERTNYYNGISTEPPKLLYHSNLESNPYPKRPHEARYFTLPTRTTLPVTRMVLNNHVWGDIASQIINVIKQHSIQYSVLLPVHFRIINGDDIETFSPLTMWIAVQPGTMTTETAHDASPDIFHIFHNCDISSTMVEWYEGFLLAVVPILIEETDSELEGTIAFYFHEGEAKSGEPSSRVFGESNKHALCHDTTTTIRPAKTHNMFMENSLKTFIQDAKALQEFVAEVRSQWGDISSWHIGTIDWAPKIDINVNVDVNNHHYTLDIVNFQGNIVDLGNKYNSVQLTNMFWPDHHQLRIHDVVSSTHMMPPDDTEMGDDVHIVGKYSNATNFTLGRYSGLEAYICDDFGRESTEVAVLNYDKKSGNFAAKGDSGALIFTSKGRMLAVLHSGMLRGGDHITFGTPAWWVLKQIKHQYPSAQFFCPTFLLA</sequence>
<evidence type="ECO:0000313" key="2">
    <source>
        <dbReference type="Proteomes" id="UP000807025"/>
    </source>
</evidence>
<dbReference type="OrthoDB" id="5424209at2759"/>
<organism evidence="1 2">
    <name type="scientific">Pleurotus eryngii</name>
    <name type="common">Boletus of the steppes</name>
    <dbReference type="NCBI Taxonomy" id="5323"/>
    <lineage>
        <taxon>Eukaryota</taxon>
        <taxon>Fungi</taxon>
        <taxon>Dikarya</taxon>
        <taxon>Basidiomycota</taxon>
        <taxon>Agaricomycotina</taxon>
        <taxon>Agaricomycetes</taxon>
        <taxon>Agaricomycetidae</taxon>
        <taxon>Agaricales</taxon>
        <taxon>Pleurotineae</taxon>
        <taxon>Pleurotaceae</taxon>
        <taxon>Pleurotus</taxon>
    </lineage>
</organism>
<gene>
    <name evidence="1" type="ORF">BDN71DRAFT_1483222</name>
</gene>
<comment type="caution">
    <text evidence="1">The sequence shown here is derived from an EMBL/GenBank/DDBJ whole genome shotgun (WGS) entry which is preliminary data.</text>
</comment>
<dbReference type="AlphaFoldDB" id="A0A9P6DF33"/>
<accession>A0A9P6DF33</accession>
<proteinExistence type="predicted"/>
<protein>
    <submittedName>
        <fullName evidence="1">Uncharacterized protein</fullName>
    </submittedName>
</protein>
<dbReference type="EMBL" id="MU154578">
    <property type="protein sequence ID" value="KAF9493988.1"/>
    <property type="molecule type" value="Genomic_DNA"/>
</dbReference>
<keyword evidence="2" id="KW-1185">Reference proteome</keyword>